<dbReference type="GO" id="GO:0043190">
    <property type="term" value="C:ATP-binding cassette (ABC) transporter complex"/>
    <property type="evidence" value="ECO:0007669"/>
    <property type="project" value="InterPro"/>
</dbReference>
<accession>A0A7C9N3H8</accession>
<evidence type="ECO:0000256" key="7">
    <source>
        <dbReference type="ARBA" id="ARBA00022989"/>
    </source>
</evidence>
<keyword evidence="7 9" id="KW-1133">Transmembrane helix</keyword>
<dbReference type="PANTHER" id="PTHR33529:SF7">
    <property type="entry name" value="LIPOPOLYSACCHARIDE EXPORT SYSTEM PERMEASE PROTEIN LPTF"/>
    <property type="match status" value="1"/>
</dbReference>
<feature type="transmembrane region" description="Helical" evidence="9">
    <location>
        <begin position="102"/>
        <end position="121"/>
    </location>
</feature>
<protein>
    <recommendedName>
        <fullName evidence="2">Lipopolysaccharide export system permease protein LptF</fullName>
    </recommendedName>
</protein>
<evidence type="ECO:0000313" key="10">
    <source>
        <dbReference type="EMBL" id="MYZ52980.1"/>
    </source>
</evidence>
<evidence type="ECO:0000256" key="4">
    <source>
        <dbReference type="ARBA" id="ARBA00022475"/>
    </source>
</evidence>
<keyword evidence="8 9" id="KW-0472">Membrane</keyword>
<sequence length="385" mass="42497">MLFHSTIRRELARSFGANLLVLFTIVLTMLLIRTLGMASKGSVNPQEILLVLTYTVMAQMPIVLTIALFVAIVSTLSRMYADSEMFIWFSAGRGLASFLPPILRFAWPVLLAITLLVVWAWPWANAQTELLRIRYEQRGDLDRVSPGQFMESSGGRRVFFIDRDTSGGKQGRNVFIADTDANGRETITSAQAGRIEWIGQDQFLMLDRGQRLELPPPDQANDTIRVSEFESYGIRIGGKAALDGQSAKFKALPTLELLQDPTPAALGELSWRIGMAITALNFVLIAVAVSVSNPRAGRSGNLVFLLFSFVLYYNLVNLGTGWIAAGKFDWRLYMLAVHGGVLTVTLAWLAKRHYNWQLWPRRNAASSATAATTTATATTPQGGHA</sequence>
<dbReference type="GO" id="GO:0015920">
    <property type="term" value="P:lipopolysaccharide transport"/>
    <property type="evidence" value="ECO:0007669"/>
    <property type="project" value="TreeGrafter"/>
</dbReference>
<keyword evidence="6 9" id="KW-0812">Transmembrane</keyword>
<feature type="transmembrane region" description="Helical" evidence="9">
    <location>
        <begin position="330"/>
        <end position="350"/>
    </location>
</feature>
<dbReference type="NCBIfam" id="TIGR04407">
    <property type="entry name" value="LptF_YjgP"/>
    <property type="match status" value="1"/>
</dbReference>
<feature type="transmembrane region" description="Helical" evidence="9">
    <location>
        <begin position="303"/>
        <end position="324"/>
    </location>
</feature>
<dbReference type="InterPro" id="IPR030922">
    <property type="entry name" value="LptF"/>
</dbReference>
<dbReference type="Proteomes" id="UP000481947">
    <property type="component" value="Unassembled WGS sequence"/>
</dbReference>
<dbReference type="GO" id="GO:0055085">
    <property type="term" value="P:transmembrane transport"/>
    <property type="evidence" value="ECO:0007669"/>
    <property type="project" value="InterPro"/>
</dbReference>
<keyword evidence="5" id="KW-0997">Cell inner membrane</keyword>
<reference evidence="10 11" key="1">
    <citation type="submission" date="2019-09" db="EMBL/GenBank/DDBJ databases">
        <title>Identification of Malikia spinosa a prominent benzene-, toluene-, and ethylbenzene-degrading bacterium: enrichment, isolation and whole genome sequencing.</title>
        <authorList>
            <person name="Tancsics A."/>
            <person name="Revesz F."/>
            <person name="Kriszt B."/>
        </authorList>
    </citation>
    <scope>NUCLEOTIDE SEQUENCE [LARGE SCALE GENOMIC DNA]</scope>
    <source>
        <strain evidence="10 11">AB6</strain>
    </source>
</reference>
<evidence type="ECO:0000313" key="11">
    <source>
        <dbReference type="Proteomes" id="UP000481947"/>
    </source>
</evidence>
<dbReference type="AlphaFoldDB" id="A0A7C9N3H8"/>
<organism evidence="10 11">
    <name type="scientific">Malikia spinosa</name>
    <dbReference type="NCBI Taxonomy" id="86180"/>
    <lineage>
        <taxon>Bacteria</taxon>
        <taxon>Pseudomonadati</taxon>
        <taxon>Pseudomonadota</taxon>
        <taxon>Betaproteobacteria</taxon>
        <taxon>Burkholderiales</taxon>
        <taxon>Comamonadaceae</taxon>
        <taxon>Malikia</taxon>
    </lineage>
</organism>
<feature type="transmembrane region" description="Helical" evidence="9">
    <location>
        <begin position="52"/>
        <end position="81"/>
    </location>
</feature>
<dbReference type="PANTHER" id="PTHR33529">
    <property type="entry name" value="SLR0882 PROTEIN-RELATED"/>
    <property type="match status" value="1"/>
</dbReference>
<keyword evidence="4" id="KW-1003">Cell membrane</keyword>
<feature type="transmembrane region" description="Helical" evidence="9">
    <location>
        <begin position="269"/>
        <end position="291"/>
    </location>
</feature>
<evidence type="ECO:0000256" key="9">
    <source>
        <dbReference type="SAM" id="Phobius"/>
    </source>
</evidence>
<dbReference type="RefSeq" id="WP_161125678.1">
    <property type="nucleotide sequence ID" value="NZ_VYSB01000014.1"/>
</dbReference>
<dbReference type="EMBL" id="VYSB01000014">
    <property type="protein sequence ID" value="MYZ52980.1"/>
    <property type="molecule type" value="Genomic_DNA"/>
</dbReference>
<evidence type="ECO:0000256" key="2">
    <source>
        <dbReference type="ARBA" id="ARBA00014213"/>
    </source>
</evidence>
<gene>
    <name evidence="10" type="primary">lptF</name>
    <name evidence="10" type="ORF">F5985_12765</name>
</gene>
<comment type="subcellular location">
    <subcellularLocation>
        <location evidence="1">Cell inner membrane</location>
        <topology evidence="1">Multi-pass membrane protein</topology>
    </subcellularLocation>
</comment>
<dbReference type="InterPro" id="IPR005495">
    <property type="entry name" value="LptG/LptF_permease"/>
</dbReference>
<evidence type="ECO:0000256" key="6">
    <source>
        <dbReference type="ARBA" id="ARBA00022692"/>
    </source>
</evidence>
<dbReference type="Pfam" id="PF03739">
    <property type="entry name" value="LptF_LptG"/>
    <property type="match status" value="1"/>
</dbReference>
<evidence type="ECO:0000256" key="5">
    <source>
        <dbReference type="ARBA" id="ARBA00022519"/>
    </source>
</evidence>
<comment type="caution">
    <text evidence="10">The sequence shown here is derived from an EMBL/GenBank/DDBJ whole genome shotgun (WGS) entry which is preliminary data.</text>
</comment>
<evidence type="ECO:0000256" key="3">
    <source>
        <dbReference type="ARBA" id="ARBA00022448"/>
    </source>
</evidence>
<feature type="transmembrane region" description="Helical" evidence="9">
    <location>
        <begin position="12"/>
        <end position="32"/>
    </location>
</feature>
<name>A0A7C9N3H8_9BURK</name>
<keyword evidence="3" id="KW-0813">Transport</keyword>
<evidence type="ECO:0000256" key="1">
    <source>
        <dbReference type="ARBA" id="ARBA00004429"/>
    </source>
</evidence>
<evidence type="ECO:0000256" key="8">
    <source>
        <dbReference type="ARBA" id="ARBA00023136"/>
    </source>
</evidence>
<proteinExistence type="predicted"/>